<dbReference type="InterPro" id="IPR016962">
    <property type="entry name" value="Dehydrase_ECs4332_prd"/>
</dbReference>
<feature type="domain" description="ApeI dehydratase-like" evidence="1">
    <location>
        <begin position="15"/>
        <end position="112"/>
    </location>
</feature>
<sequence>MWKESKQEPDILAERHQGTLIELDLCPQSDLFQFQGHFPEQPILPGVGQLDWAVRFATDRFSLTQTIAEISQLKFRDLMLPEVQITLKLDLQKEKNRVVFSYTSGEKTFSSGIIKLSDQ</sequence>
<name>A0A1C3RHA6_9PROT</name>
<dbReference type="InterPro" id="IPR029069">
    <property type="entry name" value="HotDog_dom_sf"/>
</dbReference>
<protein>
    <submittedName>
        <fullName evidence="2">Thioester dehydrase family protein</fullName>
    </submittedName>
</protein>
<accession>A0A1C3RHA6</accession>
<gene>
    <name evidence="2" type="ORF">MTBPR1_30023</name>
</gene>
<dbReference type="EMBL" id="FLYE01000023">
    <property type="protein sequence ID" value="SCA56653.1"/>
    <property type="molecule type" value="Genomic_DNA"/>
</dbReference>
<reference evidence="2 3" key="1">
    <citation type="submission" date="2016-07" db="EMBL/GenBank/DDBJ databases">
        <authorList>
            <person name="Lefevre C.T."/>
        </authorList>
    </citation>
    <scope>NUCLEOTIDE SEQUENCE [LARGE SCALE GENOMIC DNA]</scope>
    <source>
        <strain evidence="2">PR1</strain>
    </source>
</reference>
<evidence type="ECO:0000313" key="2">
    <source>
        <dbReference type="EMBL" id="SCA56653.1"/>
    </source>
</evidence>
<dbReference type="STRING" id="1867952.MTBPR1_30023"/>
<organism evidence="2 3">
    <name type="scientific">Candidatus Terasakiella magnetica</name>
    <dbReference type="NCBI Taxonomy" id="1867952"/>
    <lineage>
        <taxon>Bacteria</taxon>
        <taxon>Pseudomonadati</taxon>
        <taxon>Pseudomonadota</taxon>
        <taxon>Alphaproteobacteria</taxon>
        <taxon>Rhodospirillales</taxon>
        <taxon>Terasakiellaceae</taxon>
        <taxon>Terasakiella</taxon>
    </lineage>
</organism>
<dbReference type="Gene3D" id="3.10.129.10">
    <property type="entry name" value="Hotdog Thioesterase"/>
    <property type="match status" value="1"/>
</dbReference>
<keyword evidence="3" id="KW-1185">Reference proteome</keyword>
<dbReference type="RefSeq" id="WP_069188745.1">
    <property type="nucleotide sequence ID" value="NZ_FLYE01000023.1"/>
</dbReference>
<dbReference type="PIRSF" id="PIRSF030962">
    <property type="entry name" value="Dehydrase_ECs4332_prd"/>
    <property type="match status" value="1"/>
</dbReference>
<dbReference type="Pfam" id="PF22818">
    <property type="entry name" value="ApeI-like"/>
    <property type="match status" value="1"/>
</dbReference>
<evidence type="ECO:0000259" key="1">
    <source>
        <dbReference type="Pfam" id="PF22818"/>
    </source>
</evidence>
<dbReference type="InterPro" id="IPR054545">
    <property type="entry name" value="ApeI-like"/>
</dbReference>
<dbReference type="Proteomes" id="UP000231658">
    <property type="component" value="Unassembled WGS sequence"/>
</dbReference>
<proteinExistence type="predicted"/>
<dbReference type="AlphaFoldDB" id="A0A1C3RHA6"/>
<dbReference type="SUPFAM" id="SSF54637">
    <property type="entry name" value="Thioesterase/thiol ester dehydrase-isomerase"/>
    <property type="match status" value="1"/>
</dbReference>
<evidence type="ECO:0000313" key="3">
    <source>
        <dbReference type="Proteomes" id="UP000231658"/>
    </source>
</evidence>